<dbReference type="SMART" id="SM00733">
    <property type="entry name" value="Mterf"/>
    <property type="match status" value="2"/>
</dbReference>
<dbReference type="GO" id="GO:0006353">
    <property type="term" value="P:DNA-templated transcription termination"/>
    <property type="evidence" value="ECO:0007669"/>
    <property type="project" value="UniProtKB-KW"/>
</dbReference>
<sequence length="183" mass="21528">MDRHTATTMNPPRFEKAVVEVKELGFKPETTFFIVALRAKINRKFLWERKIDVYKKWGWSEESFVSAFLKYPWCMLASVNKIEATMNFFVDHMGWNPIVLAKHPILLLLSLEKRVIPRAFVLKFLESKGLIKDAKLAAAFKVSEDVFLKRFVTCYEEEASQLLKLYEEKKDVSNRMLKKDFKP</sequence>
<comment type="caution">
    <text evidence="4">The sequence shown here is derived from an EMBL/GenBank/DDBJ whole genome shotgun (WGS) entry which is preliminary data.</text>
</comment>
<organism evidence="4">
    <name type="scientific">Medicago truncatula</name>
    <name type="common">Barrel medic</name>
    <name type="synonym">Medicago tribuloides</name>
    <dbReference type="NCBI Taxonomy" id="3880"/>
    <lineage>
        <taxon>Eukaryota</taxon>
        <taxon>Viridiplantae</taxon>
        <taxon>Streptophyta</taxon>
        <taxon>Embryophyta</taxon>
        <taxon>Tracheophyta</taxon>
        <taxon>Spermatophyta</taxon>
        <taxon>Magnoliopsida</taxon>
        <taxon>eudicotyledons</taxon>
        <taxon>Gunneridae</taxon>
        <taxon>Pentapetalae</taxon>
        <taxon>rosids</taxon>
        <taxon>fabids</taxon>
        <taxon>Fabales</taxon>
        <taxon>Fabaceae</taxon>
        <taxon>Papilionoideae</taxon>
        <taxon>50 kb inversion clade</taxon>
        <taxon>NPAAA clade</taxon>
        <taxon>Hologalegina</taxon>
        <taxon>IRL clade</taxon>
        <taxon>Trifolieae</taxon>
        <taxon>Medicago</taxon>
    </lineage>
</organism>
<dbReference type="AlphaFoldDB" id="A0A396J650"/>
<dbReference type="Gene3D" id="1.25.70.10">
    <property type="entry name" value="Transcription termination factor 3, mitochondrial"/>
    <property type="match status" value="1"/>
</dbReference>
<keyword evidence="2" id="KW-0805">Transcription regulation</keyword>
<keyword evidence="2" id="KW-0804">Transcription</keyword>
<dbReference type="InterPro" id="IPR003690">
    <property type="entry name" value="MTERF"/>
</dbReference>
<reference evidence="4" key="1">
    <citation type="journal article" date="2018" name="Nat. Plants">
        <title>Whole-genome landscape of Medicago truncatula symbiotic genes.</title>
        <authorList>
            <person name="Pecrix Y."/>
            <person name="Gamas P."/>
            <person name="Carrere S."/>
        </authorList>
    </citation>
    <scope>NUCLEOTIDE SEQUENCE</scope>
    <source>
        <tissue evidence="4">Leaves</tissue>
    </source>
</reference>
<keyword evidence="2" id="KW-0806">Transcription termination</keyword>
<evidence type="ECO:0000256" key="1">
    <source>
        <dbReference type="ARBA" id="ARBA00007692"/>
    </source>
</evidence>
<evidence type="ECO:0000256" key="2">
    <source>
        <dbReference type="ARBA" id="ARBA00022472"/>
    </source>
</evidence>
<gene>
    <name evidence="4" type="ORF">MtrunA17_Chr2g0286221</name>
</gene>
<name>A0A396J650_MEDTR</name>
<keyword evidence="3" id="KW-0809">Transit peptide</keyword>
<dbReference type="GO" id="GO:0003676">
    <property type="term" value="F:nucleic acid binding"/>
    <property type="evidence" value="ECO:0007669"/>
    <property type="project" value="InterPro"/>
</dbReference>
<evidence type="ECO:0000256" key="3">
    <source>
        <dbReference type="ARBA" id="ARBA00022946"/>
    </source>
</evidence>
<protein>
    <submittedName>
        <fullName evidence="4">Putative transcription regulator mTERF family</fullName>
    </submittedName>
</protein>
<dbReference type="Proteomes" id="UP000265566">
    <property type="component" value="Chromosome 2"/>
</dbReference>
<accession>A0A396J650</accession>
<dbReference type="Gramene" id="rna8002">
    <property type="protein sequence ID" value="RHN72304.1"/>
    <property type="gene ID" value="gene8002"/>
</dbReference>
<dbReference type="PANTHER" id="PTHR13068">
    <property type="entry name" value="CGI-12 PROTEIN-RELATED"/>
    <property type="match status" value="1"/>
</dbReference>
<dbReference type="PANTHER" id="PTHR13068:SF224">
    <property type="entry name" value="TRANSCRIPTION TERMINATION FACTOR FAMILY PROTEIN"/>
    <property type="match status" value="1"/>
</dbReference>
<dbReference type="EMBL" id="PSQE01000002">
    <property type="protein sequence ID" value="RHN72304.1"/>
    <property type="molecule type" value="Genomic_DNA"/>
</dbReference>
<proteinExistence type="inferred from homology"/>
<dbReference type="Pfam" id="PF02536">
    <property type="entry name" value="mTERF"/>
    <property type="match status" value="1"/>
</dbReference>
<comment type="similarity">
    <text evidence="1">Belongs to the mTERF family.</text>
</comment>
<evidence type="ECO:0000313" key="4">
    <source>
        <dbReference type="EMBL" id="RHN72304.1"/>
    </source>
</evidence>
<dbReference type="InterPro" id="IPR038538">
    <property type="entry name" value="MTERF_sf"/>
</dbReference>